<feature type="compositionally biased region" description="Basic and acidic residues" evidence="7">
    <location>
        <begin position="470"/>
        <end position="484"/>
    </location>
</feature>
<dbReference type="InterPro" id="IPR043567">
    <property type="entry name" value="SYTL1-5_C2B"/>
</dbReference>
<keyword evidence="5" id="KW-0472">Membrane</keyword>
<feature type="domain" description="RabBD" evidence="9">
    <location>
        <begin position="1"/>
        <end position="57"/>
    </location>
</feature>
<feature type="compositionally biased region" description="Polar residues" evidence="7">
    <location>
        <begin position="192"/>
        <end position="203"/>
    </location>
</feature>
<dbReference type="Gene3D" id="6.10.250.3000">
    <property type="match status" value="1"/>
</dbReference>
<dbReference type="InterPro" id="IPR010911">
    <property type="entry name" value="Rab_BD"/>
</dbReference>
<dbReference type="PROSITE" id="PS50004">
    <property type="entry name" value="C2"/>
    <property type="match status" value="2"/>
</dbReference>
<dbReference type="PANTHER" id="PTHR45716">
    <property type="entry name" value="BITESIZE, ISOFORM I"/>
    <property type="match status" value="1"/>
</dbReference>
<feature type="domain" description="C2" evidence="8">
    <location>
        <begin position="644"/>
        <end position="769"/>
    </location>
</feature>
<protein>
    <recommendedName>
        <fullName evidence="6">Synaptotagmin-like protein 2</fullName>
    </recommendedName>
</protein>
<dbReference type="Pfam" id="PF00168">
    <property type="entry name" value="C2"/>
    <property type="match status" value="2"/>
</dbReference>
<evidence type="ECO:0000256" key="2">
    <source>
        <dbReference type="ARBA" id="ARBA00022475"/>
    </source>
</evidence>
<reference evidence="10" key="2">
    <citation type="submission" date="2025-09" db="UniProtKB">
        <authorList>
            <consortium name="Ensembl"/>
        </authorList>
    </citation>
    <scope>IDENTIFICATION</scope>
</reference>
<keyword evidence="3" id="KW-0268">Exocytosis</keyword>
<feature type="compositionally biased region" description="Basic and acidic residues" evidence="7">
    <location>
        <begin position="450"/>
        <end position="463"/>
    </location>
</feature>
<dbReference type="FunFam" id="2.60.40.150:FF:000040">
    <property type="entry name" value="synaptotagmin-like protein 2 isoform X2"/>
    <property type="match status" value="1"/>
</dbReference>
<keyword evidence="4" id="KW-0677">Repeat</keyword>
<evidence type="ECO:0000256" key="4">
    <source>
        <dbReference type="ARBA" id="ARBA00022737"/>
    </source>
</evidence>
<comment type="subcellular location">
    <subcellularLocation>
        <location evidence="1">Cell membrane</location>
    </subcellularLocation>
</comment>
<organism evidence="10 11">
    <name type="scientific">Anser brachyrhynchus</name>
    <name type="common">Pink-footed goose</name>
    <dbReference type="NCBI Taxonomy" id="132585"/>
    <lineage>
        <taxon>Eukaryota</taxon>
        <taxon>Metazoa</taxon>
        <taxon>Chordata</taxon>
        <taxon>Craniata</taxon>
        <taxon>Vertebrata</taxon>
        <taxon>Euteleostomi</taxon>
        <taxon>Archelosauria</taxon>
        <taxon>Archosauria</taxon>
        <taxon>Dinosauria</taxon>
        <taxon>Saurischia</taxon>
        <taxon>Theropoda</taxon>
        <taxon>Coelurosauria</taxon>
        <taxon>Aves</taxon>
        <taxon>Neognathae</taxon>
        <taxon>Galloanserae</taxon>
        <taxon>Anseriformes</taxon>
        <taxon>Anatidae</taxon>
        <taxon>Anserinae</taxon>
        <taxon>Anser</taxon>
    </lineage>
</organism>
<accession>A0A8B9BK93</accession>
<evidence type="ECO:0000256" key="3">
    <source>
        <dbReference type="ARBA" id="ARBA00022483"/>
    </source>
</evidence>
<evidence type="ECO:0000313" key="10">
    <source>
        <dbReference type="Ensembl" id="ENSABRP00000005629.1"/>
    </source>
</evidence>
<evidence type="ECO:0000256" key="7">
    <source>
        <dbReference type="SAM" id="MobiDB-lite"/>
    </source>
</evidence>
<dbReference type="GeneTree" id="ENSGT00940000155843"/>
<sequence>MIDLSFLTEEEQEAIMKVLQRDAELKKAEEERVRHLPEKVKDDVQLKNMSGQWFYEAKSKRHRDKIHGADIIRASMRRKPAAVAEASQSKSNKAKNSWVSNVNKEVIVPPELHGIVEHQEEEELKSSSSSKAVTSGLDKPEGRSMKAAVSPVKQRRNPFNSTVSGDNLSSGESENRPDILPQLSKKEILSPSIESQPKTNVLNDETETPKKPSVEPTDESQNGLVKRPIPKARKLVHKITDPVPQREDIVPKPAKRTQGVNGTGIPPRGILKRSSSSSSTDSEVRVNQMLDVQSKNSIPTITIFEGEVEKNTLTEEAEESTQISMEKLKQVRFSSSIGKRESLQSPQIHHSKETGELDLLESGEIKSSVNDAVGTDSLGNKQTSTVKPLGTHSSSVHVKTHSLQEDKSASSPCDTNGSAFLVNKTFQTKIVTPKKLETPQKTSTNILSDSNKELSVDETRENKSNQSLSRESKSLKNSTDERLLSAETKAPEVSNTNSAALQQGSEELNPVLMALKRSADRKMPSKSLEDIPSATSNKGKINIPKEELALSAEDVSTVPPQPDKLFSNPEKLKGLSKSVPSFLQEESDDRETDTASESSYSLGRIKKSPSSLTNLSGSSGMASLSSVSGSLMSVYSGDFGNVDVKGNIQFAIDYVEQLNELHIFICQCKDLAVADVKRQRSDPYVKTYLLPEKYKLGKRKTSVKKKTFNPVYNEILRYKIEKDLLKNQSLNISVWHNDTFGRNSFLGEVELDLGTWDWNDKSNKQINWFPLKPRTSTMALELENRGEMKLALKYVPQPTGGKKTLSTGEVHIWVKECHDLPLLRGNRLNSFIKCTILPDTSRKSRQKTRTVAKTTNPVFNHTMVYDGFRPEDLKEACIELTVWDHNKLANHFLGGLRIGLGTGRSYGTTVDWMDSTSDESALWEKMMNLPNTWVEDTLPLRMLMVAKLTK</sequence>
<dbReference type="GO" id="GO:0031267">
    <property type="term" value="F:small GTPase binding"/>
    <property type="evidence" value="ECO:0007669"/>
    <property type="project" value="InterPro"/>
</dbReference>
<evidence type="ECO:0000256" key="1">
    <source>
        <dbReference type="ARBA" id="ARBA00004236"/>
    </source>
</evidence>
<dbReference type="PANTHER" id="PTHR45716:SF5">
    <property type="entry name" value="SYNAPTOTAGMIN-LIKE PROTEIN 2"/>
    <property type="match status" value="1"/>
</dbReference>
<dbReference type="GO" id="GO:0042043">
    <property type="term" value="F:neurexin family protein binding"/>
    <property type="evidence" value="ECO:0007669"/>
    <property type="project" value="TreeGrafter"/>
</dbReference>
<dbReference type="InterPro" id="IPR000008">
    <property type="entry name" value="C2_dom"/>
</dbReference>
<dbReference type="CDD" id="cd08393">
    <property type="entry name" value="C2A_SLP-1_2"/>
    <property type="match status" value="1"/>
</dbReference>
<feature type="compositionally biased region" description="Polar residues" evidence="7">
    <location>
        <begin position="338"/>
        <end position="348"/>
    </location>
</feature>
<dbReference type="GO" id="GO:0006886">
    <property type="term" value="P:intracellular protein transport"/>
    <property type="evidence" value="ECO:0007669"/>
    <property type="project" value="InterPro"/>
</dbReference>
<feature type="region of interest" description="Disordered" evidence="7">
    <location>
        <begin position="120"/>
        <end position="224"/>
    </location>
</feature>
<evidence type="ECO:0000256" key="6">
    <source>
        <dbReference type="ARBA" id="ARBA00072164"/>
    </source>
</evidence>
<feature type="region of interest" description="Disordered" evidence="7">
    <location>
        <begin position="441"/>
        <end position="614"/>
    </location>
</feature>
<dbReference type="InterPro" id="IPR035892">
    <property type="entry name" value="C2_domain_sf"/>
</dbReference>
<dbReference type="SMART" id="SM00239">
    <property type="entry name" value="C2"/>
    <property type="match status" value="2"/>
</dbReference>
<dbReference type="SUPFAM" id="SSF49562">
    <property type="entry name" value="C2 domain (Calcium/lipid-binding domain, CaLB)"/>
    <property type="match status" value="2"/>
</dbReference>
<dbReference type="GO" id="GO:0070382">
    <property type="term" value="C:exocytic vesicle"/>
    <property type="evidence" value="ECO:0007669"/>
    <property type="project" value="TreeGrafter"/>
</dbReference>
<keyword evidence="11" id="KW-1185">Reference proteome</keyword>
<feature type="compositionally biased region" description="Polar residues" evidence="7">
    <location>
        <begin position="377"/>
        <end position="386"/>
    </location>
</feature>
<feature type="region of interest" description="Disordered" evidence="7">
    <location>
        <begin position="370"/>
        <end position="413"/>
    </location>
</feature>
<dbReference type="InterPro" id="IPR041282">
    <property type="entry name" value="FYVE_2"/>
</dbReference>
<reference evidence="10" key="1">
    <citation type="submission" date="2025-08" db="UniProtKB">
        <authorList>
            <consortium name="Ensembl"/>
        </authorList>
    </citation>
    <scope>IDENTIFICATION</scope>
</reference>
<evidence type="ECO:0000313" key="11">
    <source>
        <dbReference type="Proteomes" id="UP000694426"/>
    </source>
</evidence>
<dbReference type="Gene3D" id="2.60.40.150">
    <property type="entry name" value="C2 domain"/>
    <property type="match status" value="2"/>
</dbReference>
<keyword evidence="2" id="KW-1003">Cell membrane</keyword>
<feature type="domain" description="C2" evidence="8">
    <location>
        <begin position="784"/>
        <end position="913"/>
    </location>
</feature>
<proteinExistence type="predicted"/>
<feature type="region of interest" description="Disordered" evidence="7">
    <location>
        <begin position="338"/>
        <end position="357"/>
    </location>
</feature>
<dbReference type="CDD" id="cd04020">
    <property type="entry name" value="C2B_SLP_1-2-3-4"/>
    <property type="match status" value="1"/>
</dbReference>
<dbReference type="GO" id="GO:0006887">
    <property type="term" value="P:exocytosis"/>
    <property type="evidence" value="ECO:0007669"/>
    <property type="project" value="UniProtKB-KW"/>
</dbReference>
<dbReference type="Proteomes" id="UP000694426">
    <property type="component" value="Unplaced"/>
</dbReference>
<dbReference type="FunFam" id="2.60.40.150:FF:000006">
    <property type="entry name" value="Synaptotagmin-like 5, isoform CRA_a"/>
    <property type="match status" value="1"/>
</dbReference>
<feature type="compositionally biased region" description="Polar residues" evidence="7">
    <location>
        <begin position="157"/>
        <end position="172"/>
    </location>
</feature>
<evidence type="ECO:0000259" key="9">
    <source>
        <dbReference type="PROSITE" id="PS50916"/>
    </source>
</evidence>
<dbReference type="Pfam" id="PF02318">
    <property type="entry name" value="FYVE_2"/>
    <property type="match status" value="1"/>
</dbReference>
<dbReference type="Ensembl" id="ENSABRT00000008162.1">
    <property type="protein sequence ID" value="ENSABRP00000005629.1"/>
    <property type="gene ID" value="ENSABRG00000005262.1"/>
</dbReference>
<feature type="compositionally biased region" description="Basic and acidic residues" evidence="7">
    <location>
        <begin position="517"/>
        <end position="529"/>
    </location>
</feature>
<dbReference type="PROSITE" id="PS50916">
    <property type="entry name" value="RABBD"/>
    <property type="match status" value="1"/>
</dbReference>
<name>A0A8B9BK93_9AVES</name>
<dbReference type="AlphaFoldDB" id="A0A8B9BK93"/>
<dbReference type="GO" id="GO:0005886">
    <property type="term" value="C:plasma membrane"/>
    <property type="evidence" value="ECO:0007669"/>
    <property type="project" value="UniProtKB-SubCell"/>
</dbReference>
<feature type="compositionally biased region" description="Polar residues" evidence="7">
    <location>
        <begin position="493"/>
        <end position="506"/>
    </location>
</feature>
<feature type="region of interest" description="Disordered" evidence="7">
    <location>
        <begin position="254"/>
        <end position="282"/>
    </location>
</feature>
<evidence type="ECO:0000259" key="8">
    <source>
        <dbReference type="PROSITE" id="PS50004"/>
    </source>
</evidence>
<evidence type="ECO:0000256" key="5">
    <source>
        <dbReference type="ARBA" id="ARBA00023136"/>
    </source>
</evidence>